<dbReference type="Proteomes" id="UP000509545">
    <property type="component" value="Chromosome"/>
</dbReference>
<accession>A0A6N1CNJ0</accession>
<dbReference type="EMBL" id="CP048810">
    <property type="protein sequence ID" value="QKS80941.1"/>
    <property type="molecule type" value="Genomic_DNA"/>
</dbReference>
<organism evidence="1 2">
    <name type="scientific">Pseudomonas bijieensis</name>
    <dbReference type="NCBI Taxonomy" id="2681983"/>
    <lineage>
        <taxon>Bacteria</taxon>
        <taxon>Pseudomonadati</taxon>
        <taxon>Pseudomonadota</taxon>
        <taxon>Gammaproteobacteria</taxon>
        <taxon>Pseudomonadales</taxon>
        <taxon>Pseudomonadaceae</taxon>
        <taxon>Pseudomonas</taxon>
    </lineage>
</organism>
<protein>
    <submittedName>
        <fullName evidence="1">Uncharacterized protein</fullName>
    </submittedName>
</protein>
<name>A0A6N1CNJ0_9PSED</name>
<reference evidence="1 2" key="1">
    <citation type="submission" date="2020-02" db="EMBL/GenBank/DDBJ databases">
        <authorList>
            <person name="Liang J."/>
        </authorList>
    </citation>
    <scope>NUCLEOTIDE SEQUENCE [LARGE SCALE GENOMIC DNA]</scope>
    <source>
        <strain evidence="1 2">L22-9</strain>
    </source>
</reference>
<dbReference type="RefSeq" id="WP_176687806.1">
    <property type="nucleotide sequence ID" value="NZ_CP048810.1"/>
</dbReference>
<evidence type="ECO:0000313" key="1">
    <source>
        <dbReference type="EMBL" id="QKS80941.1"/>
    </source>
</evidence>
<dbReference type="KEGG" id="pbz:GN234_02840"/>
<dbReference type="AlphaFoldDB" id="A0A6N1CNJ0"/>
<proteinExistence type="predicted"/>
<gene>
    <name evidence="1" type="ORF">GN234_02840</name>
</gene>
<keyword evidence="2" id="KW-1185">Reference proteome</keyword>
<evidence type="ECO:0000313" key="2">
    <source>
        <dbReference type="Proteomes" id="UP000509545"/>
    </source>
</evidence>
<sequence length="357" mass="40564">MILDQQWGIQKGIYNADSLCEHIPIILRVAKNDPLPADLADVIRTWCNTFFTWVQRGHELLGERVYDVIAINHASALQDVHVALGYLVERLGVPGFTTRHSESTVVFRNTPPQTLRSRTFPAYACCNNELMPAGSRVISSTEMRAVVRALRRYLFRVYVKPHRSCLKKLKKLGKEEWVRMDARAICPGVLAYALVCAKYWQVPPYYFFRGTCSYDCTVGFKQRTINLNNGGVGASFELDAVSVLRSFYEVLDGLANHEKTGAECIMFSSQFFCSKRTCKYSGIFEIGRNRGLPAREGAYIFMKNPEVLASLCRKCKSPHRLIIDSNDVELRRLDRHTIYCAIYNFSKGASGSCDFYI</sequence>